<reference evidence="1" key="2">
    <citation type="submission" date="2020-09" db="EMBL/GenBank/DDBJ databases">
        <authorList>
            <person name="Sun Q."/>
            <person name="Sedlacek I."/>
        </authorList>
    </citation>
    <scope>NUCLEOTIDE SEQUENCE</scope>
    <source>
        <strain evidence="1">CCM 7664</strain>
    </source>
</reference>
<dbReference type="RefSeq" id="WP_188419294.1">
    <property type="nucleotide sequence ID" value="NZ_BMDP01000001.1"/>
</dbReference>
<proteinExistence type="predicted"/>
<accession>A0A8J3AX98</accession>
<comment type="caution">
    <text evidence="1">The sequence shown here is derived from an EMBL/GenBank/DDBJ whole genome shotgun (WGS) entry which is preliminary data.</text>
</comment>
<evidence type="ECO:0000313" key="1">
    <source>
        <dbReference type="EMBL" id="GGI53226.1"/>
    </source>
</evidence>
<sequence>MTTFYADGGTDEFEADIELFEMVLAEKQVRQTEVVKNYLTSDTPLANGGHWLEGWRSTIRTATNKEELIKQYADSISLSGTGHSWCLGSAKGNGCGGLCIFEAQLCVDCKYGIIGQEHRPVWEGIRDQQYEALALADIGAVGSARAHEIIIHAEKVLSRLDKKYC</sequence>
<reference evidence="1" key="1">
    <citation type="journal article" date="2014" name="Int. J. Syst. Evol. Microbiol.">
        <title>Complete genome sequence of Corynebacterium casei LMG S-19264T (=DSM 44701T), isolated from a smear-ripened cheese.</title>
        <authorList>
            <consortium name="US DOE Joint Genome Institute (JGI-PGF)"/>
            <person name="Walter F."/>
            <person name="Albersmeier A."/>
            <person name="Kalinowski J."/>
            <person name="Ruckert C."/>
        </authorList>
    </citation>
    <scope>NUCLEOTIDE SEQUENCE</scope>
    <source>
        <strain evidence="1">CCM 7664</strain>
    </source>
</reference>
<dbReference type="Proteomes" id="UP000627205">
    <property type="component" value="Unassembled WGS sequence"/>
</dbReference>
<keyword evidence="2" id="KW-1185">Reference proteome</keyword>
<name>A0A8J3AX98_9BURK</name>
<dbReference type="EMBL" id="BMDP01000001">
    <property type="protein sequence ID" value="GGI53226.1"/>
    <property type="molecule type" value="Genomic_DNA"/>
</dbReference>
<protein>
    <submittedName>
        <fullName evidence="1">Uncharacterized protein</fullName>
    </submittedName>
</protein>
<organism evidence="1 2">
    <name type="scientific">Oxalicibacterium solurbis</name>
    <dbReference type="NCBI Taxonomy" id="69280"/>
    <lineage>
        <taxon>Bacteria</taxon>
        <taxon>Pseudomonadati</taxon>
        <taxon>Pseudomonadota</taxon>
        <taxon>Betaproteobacteria</taxon>
        <taxon>Burkholderiales</taxon>
        <taxon>Oxalobacteraceae</taxon>
        <taxon>Oxalicibacterium</taxon>
    </lineage>
</organism>
<dbReference type="AlphaFoldDB" id="A0A8J3AX98"/>
<evidence type="ECO:0000313" key="2">
    <source>
        <dbReference type="Proteomes" id="UP000627205"/>
    </source>
</evidence>
<gene>
    <name evidence="1" type="ORF">GCM10011430_04000</name>
</gene>